<comment type="caution">
    <text evidence="1">The sequence shown here is derived from an EMBL/GenBank/DDBJ whole genome shotgun (WGS) entry which is preliminary data.</text>
</comment>
<dbReference type="Proteomes" id="UP000015454">
    <property type="component" value="Unassembled WGS sequence"/>
</dbReference>
<protein>
    <submittedName>
        <fullName evidence="1">Uncharacterized protein</fullName>
    </submittedName>
</protein>
<sequence length="54" mass="6182">MYPIIFAIAIPILFAIYPLRAFGVFPFFPVLQAVFYAGGEFLSNWRFLVARPGR</sequence>
<gene>
    <name evidence="1" type="ORF">LEP1GSC050_2918</name>
</gene>
<dbReference type="EMBL" id="AHMO02000008">
    <property type="protein sequence ID" value="EQA45165.1"/>
    <property type="molecule type" value="Genomic_DNA"/>
</dbReference>
<keyword evidence="2" id="KW-1185">Reference proteome</keyword>
<name>T0F238_9LEPT</name>
<proteinExistence type="predicted"/>
<evidence type="ECO:0000313" key="2">
    <source>
        <dbReference type="Proteomes" id="UP000015454"/>
    </source>
</evidence>
<evidence type="ECO:0000313" key="1">
    <source>
        <dbReference type="EMBL" id="EQA45165.1"/>
    </source>
</evidence>
<organism evidence="1 2">
    <name type="scientific">Leptospira broomii serovar Hurstbridge str. 5399</name>
    <dbReference type="NCBI Taxonomy" id="1049789"/>
    <lineage>
        <taxon>Bacteria</taxon>
        <taxon>Pseudomonadati</taxon>
        <taxon>Spirochaetota</taxon>
        <taxon>Spirochaetia</taxon>
        <taxon>Leptospirales</taxon>
        <taxon>Leptospiraceae</taxon>
        <taxon>Leptospira</taxon>
    </lineage>
</organism>
<dbReference type="AlphaFoldDB" id="T0F238"/>
<reference evidence="1" key="1">
    <citation type="submission" date="2013-05" db="EMBL/GenBank/DDBJ databases">
        <authorList>
            <person name="Harkins D.M."/>
            <person name="Durkin A.S."/>
            <person name="Brinkac L.M."/>
            <person name="Haft D.H."/>
            <person name="Selengut J.D."/>
            <person name="Sanka R."/>
            <person name="DePew J."/>
            <person name="Purushe J."/>
            <person name="Hartskeerl R.A."/>
            <person name="Ahmed A."/>
            <person name="van der Linden H."/>
            <person name="Goris M.G.A."/>
            <person name="Vinetz J.M."/>
            <person name="Sutton G.G."/>
            <person name="Nierman W.C."/>
            <person name="Fouts D.E."/>
        </authorList>
    </citation>
    <scope>NUCLEOTIDE SEQUENCE [LARGE SCALE GENOMIC DNA]</scope>
    <source>
        <strain evidence="1">5399</strain>
    </source>
</reference>
<dbReference type="STRING" id="1049789.LEP1GSC050_2918"/>
<accession>T0F238</accession>